<dbReference type="Proteomes" id="UP000261520">
    <property type="component" value="Unplaced"/>
</dbReference>
<dbReference type="AlphaFoldDB" id="A0A3B4AXK4"/>
<sequence length="180" mass="20442">MVAPKFSAVPAGFHFQGEEIVVITCYLIGFQSVLPCIWVVRACEWKTRPWHSVFRNININLIRGKSWGVVVDVLNIYFDHTYLFVICKHLHGQLALGIPLAQCLSVDALLCVEQSTLRVHVDEMRCRVLQHPKVGFLPLSSLTRLLQSQPGIFGYVPNHCSWSLLFRDRVIQSTGGRGWI</sequence>
<organism evidence="2 3">
    <name type="scientific">Periophthalmus magnuspinnatus</name>
    <dbReference type="NCBI Taxonomy" id="409849"/>
    <lineage>
        <taxon>Eukaryota</taxon>
        <taxon>Metazoa</taxon>
        <taxon>Chordata</taxon>
        <taxon>Craniata</taxon>
        <taxon>Vertebrata</taxon>
        <taxon>Euteleostomi</taxon>
        <taxon>Actinopterygii</taxon>
        <taxon>Neopterygii</taxon>
        <taxon>Teleostei</taxon>
        <taxon>Neoteleostei</taxon>
        <taxon>Acanthomorphata</taxon>
        <taxon>Gobiaria</taxon>
        <taxon>Gobiiformes</taxon>
        <taxon>Gobioidei</taxon>
        <taxon>Gobiidae</taxon>
        <taxon>Oxudercinae</taxon>
        <taxon>Periophthalmus</taxon>
    </lineage>
</organism>
<keyword evidence="1" id="KW-0812">Transmembrane</keyword>
<accession>A0A3B4AXK4</accession>
<evidence type="ECO:0000313" key="2">
    <source>
        <dbReference type="Ensembl" id="ENSPMGP00000021465.1"/>
    </source>
</evidence>
<keyword evidence="3" id="KW-1185">Reference proteome</keyword>
<protein>
    <submittedName>
        <fullName evidence="2">Uncharacterized protein</fullName>
    </submittedName>
</protein>
<evidence type="ECO:0000313" key="3">
    <source>
        <dbReference type="Proteomes" id="UP000261520"/>
    </source>
</evidence>
<keyword evidence="1" id="KW-1133">Transmembrane helix</keyword>
<evidence type="ECO:0000256" key="1">
    <source>
        <dbReference type="SAM" id="Phobius"/>
    </source>
</evidence>
<reference evidence="2" key="2">
    <citation type="submission" date="2025-09" db="UniProtKB">
        <authorList>
            <consortium name="Ensembl"/>
        </authorList>
    </citation>
    <scope>IDENTIFICATION</scope>
</reference>
<reference evidence="2" key="1">
    <citation type="submission" date="2025-08" db="UniProtKB">
        <authorList>
            <consortium name="Ensembl"/>
        </authorList>
    </citation>
    <scope>IDENTIFICATION</scope>
</reference>
<name>A0A3B4AXK4_9GOBI</name>
<proteinExistence type="predicted"/>
<keyword evidence="1" id="KW-0472">Membrane</keyword>
<dbReference type="Ensembl" id="ENSPMGT00000022867.1">
    <property type="protein sequence ID" value="ENSPMGP00000021465.1"/>
    <property type="gene ID" value="ENSPMGG00000017388.1"/>
</dbReference>
<feature type="transmembrane region" description="Helical" evidence="1">
    <location>
        <begin position="20"/>
        <end position="40"/>
    </location>
</feature>